<feature type="transmembrane region" description="Helical" evidence="3">
    <location>
        <begin position="162"/>
        <end position="182"/>
    </location>
</feature>
<dbReference type="Pfam" id="PF04389">
    <property type="entry name" value="Peptidase_M28"/>
    <property type="match status" value="1"/>
</dbReference>
<accession>A0ABR2JFR0</accession>
<evidence type="ECO:0000313" key="5">
    <source>
        <dbReference type="EMBL" id="KAK8876636.1"/>
    </source>
</evidence>
<keyword evidence="3" id="KW-0472">Membrane</keyword>
<evidence type="ECO:0000256" key="1">
    <source>
        <dbReference type="ARBA" id="ARBA00001947"/>
    </source>
</evidence>
<feature type="transmembrane region" description="Helical" evidence="3">
    <location>
        <begin position="90"/>
        <end position="110"/>
    </location>
</feature>
<keyword evidence="6" id="KW-1185">Reference proteome</keyword>
<dbReference type="Gene3D" id="3.40.630.10">
    <property type="entry name" value="Zn peptidases"/>
    <property type="match status" value="1"/>
</dbReference>
<sequence length="405" mass="46137">MESHLFDTHEMRDAAFKQTQEIIEKFGPRFMGTESCKNAANYLSKFVSKFATTTELMKFTAHPHSFLGWIDIMVYISFISFLLLMFHYTVLASILLLYGTLAVLFQFILYKEFIDPLFPKKEGYNVIGTIEPTGKVESTVILSGHHDSAQIFTFLDKCPDNYASYSNNALIAYFSLFLIVIIDHFYPLSIYIRSLSIIACFFTYPLLEFASKEISLGAGDNLISSCSVFQVGKHFAQAENRLKNTRIIVASFDGEEVGLRGARSYFKEFDRIRKENKDESKVWHYNIDCPYLKDQLLFLTSDINGTVKLSEKMANHCLRIATDLGYQAKAHPIEFMTGATDAGESGKIPGIEVTSELAMPWSHDAHYACYHTHRDTIESIEKDAIDQTLNIILNFIEQVENKTIH</sequence>
<protein>
    <recommendedName>
        <fullName evidence="4">Peptidase M28 domain-containing protein</fullName>
    </recommendedName>
</protein>
<dbReference type="PANTHER" id="PTHR12147">
    <property type="entry name" value="METALLOPEPTIDASE M28 FAMILY MEMBER"/>
    <property type="match status" value="1"/>
</dbReference>
<comment type="caution">
    <text evidence="5">The sequence shown here is derived from an EMBL/GenBank/DDBJ whole genome shotgun (WGS) entry which is preliminary data.</text>
</comment>
<dbReference type="PANTHER" id="PTHR12147:SF26">
    <property type="entry name" value="PEPTIDASE M28 DOMAIN-CONTAINING PROTEIN"/>
    <property type="match status" value="1"/>
</dbReference>
<name>A0ABR2JFR0_9EUKA</name>
<reference evidence="5 6" key="1">
    <citation type="submission" date="2024-04" db="EMBL/GenBank/DDBJ databases">
        <title>Tritrichomonas musculus Genome.</title>
        <authorList>
            <person name="Alves-Ferreira E."/>
            <person name="Grigg M."/>
            <person name="Lorenzi H."/>
            <person name="Galac M."/>
        </authorList>
    </citation>
    <scope>NUCLEOTIDE SEQUENCE [LARGE SCALE GENOMIC DNA]</scope>
    <source>
        <strain evidence="5 6">EAF2021</strain>
    </source>
</reference>
<keyword evidence="3" id="KW-1133">Transmembrane helix</keyword>
<keyword evidence="3" id="KW-0812">Transmembrane</keyword>
<dbReference type="SUPFAM" id="SSF53187">
    <property type="entry name" value="Zn-dependent exopeptidases"/>
    <property type="match status" value="1"/>
</dbReference>
<evidence type="ECO:0000256" key="2">
    <source>
        <dbReference type="ARBA" id="ARBA00005634"/>
    </source>
</evidence>
<feature type="transmembrane region" description="Helical" evidence="3">
    <location>
        <begin position="66"/>
        <end position="84"/>
    </location>
</feature>
<dbReference type="InterPro" id="IPR007484">
    <property type="entry name" value="Peptidase_M28"/>
</dbReference>
<feature type="domain" description="Peptidase M28" evidence="4">
    <location>
        <begin position="125"/>
        <end position="395"/>
    </location>
</feature>
<proteinExistence type="inferred from homology"/>
<evidence type="ECO:0000259" key="4">
    <source>
        <dbReference type="Pfam" id="PF04389"/>
    </source>
</evidence>
<dbReference type="InterPro" id="IPR045175">
    <property type="entry name" value="M28_fam"/>
</dbReference>
<organism evidence="5 6">
    <name type="scientific">Tritrichomonas musculus</name>
    <dbReference type="NCBI Taxonomy" id="1915356"/>
    <lineage>
        <taxon>Eukaryota</taxon>
        <taxon>Metamonada</taxon>
        <taxon>Parabasalia</taxon>
        <taxon>Tritrichomonadida</taxon>
        <taxon>Tritrichomonadidae</taxon>
        <taxon>Tritrichomonas</taxon>
    </lineage>
</organism>
<gene>
    <name evidence="5" type="ORF">M9Y10_006854</name>
</gene>
<evidence type="ECO:0000256" key="3">
    <source>
        <dbReference type="SAM" id="Phobius"/>
    </source>
</evidence>
<dbReference type="EMBL" id="JAPFFF010000012">
    <property type="protein sequence ID" value="KAK8876636.1"/>
    <property type="molecule type" value="Genomic_DNA"/>
</dbReference>
<comment type="similarity">
    <text evidence="2">Belongs to the peptidase M28 family. M28B subfamily.</text>
</comment>
<comment type="cofactor">
    <cofactor evidence="1">
        <name>Zn(2+)</name>
        <dbReference type="ChEBI" id="CHEBI:29105"/>
    </cofactor>
</comment>
<evidence type="ECO:0000313" key="6">
    <source>
        <dbReference type="Proteomes" id="UP001470230"/>
    </source>
</evidence>
<dbReference type="Proteomes" id="UP001470230">
    <property type="component" value="Unassembled WGS sequence"/>
</dbReference>